<dbReference type="Proteomes" id="UP001221142">
    <property type="component" value="Unassembled WGS sequence"/>
</dbReference>
<accession>A0AAD7C0F1</accession>
<dbReference type="EMBL" id="JARKIF010000007">
    <property type="protein sequence ID" value="KAJ7635411.1"/>
    <property type="molecule type" value="Genomic_DNA"/>
</dbReference>
<dbReference type="AlphaFoldDB" id="A0AAD7C0F1"/>
<evidence type="ECO:0000313" key="1">
    <source>
        <dbReference type="EMBL" id="KAJ7635411.1"/>
    </source>
</evidence>
<evidence type="ECO:0000313" key="2">
    <source>
        <dbReference type="Proteomes" id="UP001221142"/>
    </source>
</evidence>
<gene>
    <name evidence="1" type="ORF">FB45DRAFT_1002706</name>
</gene>
<organism evidence="1 2">
    <name type="scientific">Roridomyces roridus</name>
    <dbReference type="NCBI Taxonomy" id="1738132"/>
    <lineage>
        <taxon>Eukaryota</taxon>
        <taxon>Fungi</taxon>
        <taxon>Dikarya</taxon>
        <taxon>Basidiomycota</taxon>
        <taxon>Agaricomycotina</taxon>
        <taxon>Agaricomycetes</taxon>
        <taxon>Agaricomycetidae</taxon>
        <taxon>Agaricales</taxon>
        <taxon>Marasmiineae</taxon>
        <taxon>Mycenaceae</taxon>
        <taxon>Roridomyces</taxon>
    </lineage>
</organism>
<reference evidence="1" key="1">
    <citation type="submission" date="2023-03" db="EMBL/GenBank/DDBJ databases">
        <title>Massive genome expansion in bonnet fungi (Mycena s.s.) driven by repeated elements and novel gene families across ecological guilds.</title>
        <authorList>
            <consortium name="Lawrence Berkeley National Laboratory"/>
            <person name="Harder C.B."/>
            <person name="Miyauchi S."/>
            <person name="Viragh M."/>
            <person name="Kuo A."/>
            <person name="Thoen E."/>
            <person name="Andreopoulos B."/>
            <person name="Lu D."/>
            <person name="Skrede I."/>
            <person name="Drula E."/>
            <person name="Henrissat B."/>
            <person name="Morin E."/>
            <person name="Kohler A."/>
            <person name="Barry K."/>
            <person name="LaButti K."/>
            <person name="Morin E."/>
            <person name="Salamov A."/>
            <person name="Lipzen A."/>
            <person name="Mereny Z."/>
            <person name="Hegedus B."/>
            <person name="Baldrian P."/>
            <person name="Stursova M."/>
            <person name="Weitz H."/>
            <person name="Taylor A."/>
            <person name="Grigoriev I.V."/>
            <person name="Nagy L.G."/>
            <person name="Martin F."/>
            <person name="Kauserud H."/>
        </authorList>
    </citation>
    <scope>NUCLEOTIDE SEQUENCE</scope>
    <source>
        <strain evidence="1">9284</strain>
    </source>
</reference>
<proteinExistence type="predicted"/>
<comment type="caution">
    <text evidence="1">The sequence shown here is derived from an EMBL/GenBank/DDBJ whole genome shotgun (WGS) entry which is preliminary data.</text>
</comment>
<keyword evidence="2" id="KW-1185">Reference proteome</keyword>
<dbReference type="InterPro" id="IPR032675">
    <property type="entry name" value="LRR_dom_sf"/>
</dbReference>
<protein>
    <recommendedName>
        <fullName evidence="3">F-box domain-containing protein</fullName>
    </recommendedName>
</protein>
<dbReference type="Gene3D" id="3.80.10.10">
    <property type="entry name" value="Ribonuclease Inhibitor"/>
    <property type="match status" value="1"/>
</dbReference>
<dbReference type="SUPFAM" id="SSF52047">
    <property type="entry name" value="RNI-like"/>
    <property type="match status" value="1"/>
</dbReference>
<name>A0AAD7C0F1_9AGAR</name>
<evidence type="ECO:0008006" key="3">
    <source>
        <dbReference type="Google" id="ProtNLM"/>
    </source>
</evidence>
<sequence length="415" mass="45571">MNAQSLQSQLAEISKAIEVQNFVLRDLEKQRRTLRSQLNSILDPFARLPLEISSDILLRCLPKRAAKLAPSEPPTIFLNVCHSWRSIALSTPALWACFTDETVPAAKRPELFQKWLALSGGFPLSLSIGHRARETSRFDAAALITLVEQHAHRVHRLDFFISSNLDTLTFMMPLRALRTLMLDGSGAASQSTTNILQLLLSAPNLERCHFAGVGFNIPPNADVIQPLSHLSLQHLTLSRGTAPSANTAVILRFLTLPSLHTFSMIDLDKPVSSNDVASFLSRSSPPLQSLCLCTTTTEPGPNPCLRLLPTLHSLSIGGRCSSAHQLLTDLTPCAALFPTLQHLTINGNCADALYGWEYAVVVDILETRPATLRSFEMPYMSCGEEDVPGDIRAFLGGLVRGGLRIKIGIEDFTRY</sequence>